<keyword evidence="16 26" id="KW-0067">ATP-binding</keyword>
<keyword evidence="6" id="KW-0723">Serine/threonine-protein kinase</keyword>
<evidence type="ECO:0000256" key="27">
    <source>
        <dbReference type="SAM" id="Phobius"/>
    </source>
</evidence>
<evidence type="ECO:0000256" key="4">
    <source>
        <dbReference type="ARBA" id="ARBA00012513"/>
    </source>
</evidence>
<dbReference type="InterPro" id="IPR008271">
    <property type="entry name" value="Ser/Thr_kinase_AS"/>
</dbReference>
<dbReference type="AlphaFoldDB" id="A0A8T0PA57"/>
<evidence type="ECO:0000313" key="29">
    <source>
        <dbReference type="EMBL" id="KAG2556126.1"/>
    </source>
</evidence>
<evidence type="ECO:0000256" key="18">
    <source>
        <dbReference type="ARBA" id="ARBA00023136"/>
    </source>
</evidence>
<comment type="similarity">
    <text evidence="3">Belongs to the RLP family.</text>
</comment>
<dbReference type="SUPFAM" id="SSF56112">
    <property type="entry name" value="Protein kinase-like (PK-like)"/>
    <property type="match status" value="1"/>
</dbReference>
<keyword evidence="7" id="KW-0597">Phosphoprotein</keyword>
<dbReference type="PROSITE" id="PS51450">
    <property type="entry name" value="LRR"/>
    <property type="match status" value="1"/>
</dbReference>
<comment type="catalytic activity">
    <reaction evidence="21">
        <text>L-threonyl-[protein] + ATP = O-phospho-L-threonyl-[protein] + ADP + H(+)</text>
        <dbReference type="Rhea" id="RHEA:46608"/>
        <dbReference type="Rhea" id="RHEA-COMP:11060"/>
        <dbReference type="Rhea" id="RHEA-COMP:11605"/>
        <dbReference type="ChEBI" id="CHEBI:15378"/>
        <dbReference type="ChEBI" id="CHEBI:30013"/>
        <dbReference type="ChEBI" id="CHEBI:30616"/>
        <dbReference type="ChEBI" id="CHEBI:61977"/>
        <dbReference type="ChEBI" id="CHEBI:456216"/>
        <dbReference type="EC" id="2.7.11.1"/>
    </reaction>
</comment>
<evidence type="ECO:0000256" key="1">
    <source>
        <dbReference type="ARBA" id="ARBA00004162"/>
    </source>
</evidence>
<dbReference type="Pfam" id="PF00560">
    <property type="entry name" value="LRR_1"/>
    <property type="match status" value="2"/>
</dbReference>
<evidence type="ECO:0000256" key="15">
    <source>
        <dbReference type="ARBA" id="ARBA00022777"/>
    </source>
</evidence>
<dbReference type="InterPro" id="IPR051809">
    <property type="entry name" value="Plant_receptor-like_S/T_kinase"/>
</dbReference>
<dbReference type="GO" id="GO:0004674">
    <property type="term" value="F:protein serine/threonine kinase activity"/>
    <property type="evidence" value="ECO:0007669"/>
    <property type="project" value="UniProtKB-KW"/>
</dbReference>
<evidence type="ECO:0000256" key="12">
    <source>
        <dbReference type="ARBA" id="ARBA00022729"/>
    </source>
</evidence>
<keyword evidence="13" id="KW-0677">Repeat</keyword>
<dbReference type="InterPro" id="IPR000719">
    <property type="entry name" value="Prot_kinase_dom"/>
</dbReference>
<protein>
    <recommendedName>
        <fullName evidence="25">Receptor kinase-like protein Xa21</fullName>
        <ecNumber evidence="4">2.7.11.1</ecNumber>
    </recommendedName>
</protein>
<dbReference type="PANTHER" id="PTHR27008">
    <property type="entry name" value="OS04G0122200 PROTEIN"/>
    <property type="match status" value="1"/>
</dbReference>
<keyword evidence="18 27" id="KW-0472">Membrane</keyword>
<keyword evidence="30" id="KW-1185">Reference proteome</keyword>
<evidence type="ECO:0000256" key="9">
    <source>
        <dbReference type="ARBA" id="ARBA00022626"/>
    </source>
</evidence>
<dbReference type="PROSITE" id="PS00107">
    <property type="entry name" value="PROTEIN_KINASE_ATP"/>
    <property type="match status" value="1"/>
</dbReference>
<dbReference type="EC" id="2.7.11.1" evidence="4"/>
<evidence type="ECO:0000256" key="6">
    <source>
        <dbReference type="ARBA" id="ARBA00022527"/>
    </source>
</evidence>
<evidence type="ECO:0000256" key="21">
    <source>
        <dbReference type="ARBA" id="ARBA00047899"/>
    </source>
</evidence>
<dbReference type="Gene3D" id="3.30.200.20">
    <property type="entry name" value="Phosphorylase Kinase, domain 1"/>
    <property type="match status" value="1"/>
</dbReference>
<evidence type="ECO:0000256" key="13">
    <source>
        <dbReference type="ARBA" id="ARBA00022737"/>
    </source>
</evidence>
<evidence type="ECO:0000256" key="16">
    <source>
        <dbReference type="ARBA" id="ARBA00022840"/>
    </source>
</evidence>
<keyword evidence="14 26" id="KW-0547">Nucleotide-binding</keyword>
<keyword evidence="10" id="KW-0808">Transferase</keyword>
<dbReference type="FunFam" id="1.10.510.10:FF:000358">
    <property type="entry name" value="Putative leucine-rich repeat receptor-like serine/threonine-protein kinase"/>
    <property type="match status" value="1"/>
</dbReference>
<gene>
    <name evidence="29" type="ORF">PVAP13_8NG061901</name>
</gene>
<comment type="caution">
    <text evidence="29">The sequence shown here is derived from an EMBL/GenBank/DDBJ whole genome shotgun (WGS) entry which is preliminary data.</text>
</comment>
<comment type="subcellular location">
    <subcellularLocation>
        <location evidence="1">Cell membrane</location>
        <topology evidence="1">Single-pass membrane protein</topology>
    </subcellularLocation>
    <subcellularLocation>
        <location evidence="2">Endoplasmic reticulum membrane</location>
        <topology evidence="2">Single-pass membrane protein</topology>
    </subcellularLocation>
</comment>
<dbReference type="InterPro" id="IPR001611">
    <property type="entry name" value="Leu-rich_rpt"/>
</dbReference>
<evidence type="ECO:0000256" key="19">
    <source>
        <dbReference type="ARBA" id="ARBA00023170"/>
    </source>
</evidence>
<dbReference type="SUPFAM" id="SSF52058">
    <property type="entry name" value="L domain-like"/>
    <property type="match status" value="1"/>
</dbReference>
<evidence type="ECO:0000256" key="11">
    <source>
        <dbReference type="ARBA" id="ARBA00022692"/>
    </source>
</evidence>
<dbReference type="PANTHER" id="PTHR27008:SF537">
    <property type="entry name" value="OS11G0173432 PROTEIN"/>
    <property type="match status" value="1"/>
</dbReference>
<evidence type="ECO:0000256" key="3">
    <source>
        <dbReference type="ARBA" id="ARBA00009592"/>
    </source>
</evidence>
<dbReference type="SMART" id="SM00220">
    <property type="entry name" value="S_TKc"/>
    <property type="match status" value="1"/>
</dbReference>
<dbReference type="GO" id="GO:0009742">
    <property type="term" value="P:brassinosteroid mediated signaling pathway"/>
    <property type="evidence" value="ECO:0007669"/>
    <property type="project" value="UniProtKB-KW"/>
</dbReference>
<name>A0A8T0PA57_PANVG</name>
<evidence type="ECO:0000256" key="8">
    <source>
        <dbReference type="ARBA" id="ARBA00022614"/>
    </source>
</evidence>
<evidence type="ECO:0000256" key="2">
    <source>
        <dbReference type="ARBA" id="ARBA00004389"/>
    </source>
</evidence>
<evidence type="ECO:0000313" key="30">
    <source>
        <dbReference type="Proteomes" id="UP000823388"/>
    </source>
</evidence>
<keyword evidence="9" id="KW-1070">Brassinosteroid signaling pathway</keyword>
<evidence type="ECO:0000256" key="7">
    <source>
        <dbReference type="ARBA" id="ARBA00022553"/>
    </source>
</evidence>
<keyword evidence="20" id="KW-0325">Glycoprotein</keyword>
<dbReference type="FunFam" id="3.80.10.10:FF:000111">
    <property type="entry name" value="LRR receptor-like serine/threonine-protein kinase ERECTA"/>
    <property type="match status" value="1"/>
</dbReference>
<evidence type="ECO:0000256" key="5">
    <source>
        <dbReference type="ARBA" id="ARBA00022475"/>
    </source>
</evidence>
<evidence type="ECO:0000256" key="23">
    <source>
        <dbReference type="ARBA" id="ARBA00054320"/>
    </source>
</evidence>
<evidence type="ECO:0000256" key="24">
    <source>
        <dbReference type="ARBA" id="ARBA00056628"/>
    </source>
</evidence>
<reference evidence="29" key="1">
    <citation type="submission" date="2020-05" db="EMBL/GenBank/DDBJ databases">
        <title>WGS assembly of Panicum virgatum.</title>
        <authorList>
            <person name="Lovell J.T."/>
            <person name="Jenkins J."/>
            <person name="Shu S."/>
            <person name="Juenger T.E."/>
            <person name="Schmutz J."/>
        </authorList>
    </citation>
    <scope>NUCLEOTIDE SEQUENCE</scope>
    <source>
        <strain evidence="29">AP13</strain>
    </source>
</reference>
<proteinExistence type="inferred from homology"/>
<feature type="binding site" evidence="26">
    <location>
        <position position="270"/>
    </location>
    <ligand>
        <name>ATP</name>
        <dbReference type="ChEBI" id="CHEBI:30616"/>
    </ligand>
</feature>
<dbReference type="Gene3D" id="1.10.510.10">
    <property type="entry name" value="Transferase(Phosphotransferase) domain 1"/>
    <property type="match status" value="1"/>
</dbReference>
<feature type="domain" description="Protein kinase" evidence="28">
    <location>
        <begin position="241"/>
        <end position="548"/>
    </location>
</feature>
<sequence>MLETLRISSNNLRGSIPKEIFAIPTIVKISLSFNNLHGALHADIGNAKQLIYLRIASNNLSGELPSSLGDCESLEDIELGNNFFSGRIPTSFGNISSLKILNLSHNNLSGSIPPSLGNMQVLEQLDLSFNNLKGEVLTEGIFKNKATSVLIDGNQGLCGGLLEFHLLACPIMRLDSSKNNKLSILLKVVIPSVVALLVMVVISVLSFRRRKQKTNDISLPSFGGEFPKISHRDLARAMEGFATSNLIGQGRYGSVYRGQLVHDGKLVAIKVFSQDIRGAQKRFIAECNALRNVRHRNLVHILTACSSIDPNGNDFKALVYEFMPRGDLHNLLYSTRDGEGSSYFIPLVQRLSIMVDVSEALAYLHHHHQGTIIHCDLKPSNILLDDDMVAHVGDFGLARFKFDTTSPSLVDSTSTSSLAIKGTIGYIAPEYAAGGQVSTAADVYSFGDVILEIFIRRSPTDDMLKDGMTIAKLTMINFPDNVFQIVDPQLLQELEQREDITMTIRDSRAQTLQSVLSIGLCCTKTSPNERISMQEVAAKLQGIRDAYLRGNLRTSSQ</sequence>
<comment type="function">
    <text evidence="24">The processed protein kinase Xa21 chain released by protein cleavage after X.oryzae pv. oryzae protein Ax21 detection translocates into the nucleus where it can bind and regulate WRKY62, a transcription factor. Confers resistance to the bacterial pathogen X.oryzae pv. oryzae (Xoo).</text>
</comment>
<keyword evidence="8" id="KW-0433">Leucine-rich repeat</keyword>
<organism evidence="29 30">
    <name type="scientific">Panicum virgatum</name>
    <name type="common">Blackwell switchgrass</name>
    <dbReference type="NCBI Taxonomy" id="38727"/>
    <lineage>
        <taxon>Eukaryota</taxon>
        <taxon>Viridiplantae</taxon>
        <taxon>Streptophyta</taxon>
        <taxon>Embryophyta</taxon>
        <taxon>Tracheophyta</taxon>
        <taxon>Spermatophyta</taxon>
        <taxon>Magnoliopsida</taxon>
        <taxon>Liliopsida</taxon>
        <taxon>Poales</taxon>
        <taxon>Poaceae</taxon>
        <taxon>PACMAD clade</taxon>
        <taxon>Panicoideae</taxon>
        <taxon>Panicodae</taxon>
        <taxon>Paniceae</taxon>
        <taxon>Panicinae</taxon>
        <taxon>Panicum</taxon>
        <taxon>Panicum sect. Hiantes</taxon>
    </lineage>
</organism>
<keyword evidence="19" id="KW-0675">Receptor</keyword>
<comment type="function">
    <text evidence="23">Receptor kinase that detects X.oryzae pv. oryzae protein Ax21 to promote innate immunity. Following X.oryzae pv. oryzae protein Ax21 detection, undergoes cleavage, releasing the processed protein kinase Xa21 chain.</text>
</comment>
<dbReference type="InterPro" id="IPR032675">
    <property type="entry name" value="LRR_dom_sf"/>
</dbReference>
<dbReference type="Pfam" id="PF13855">
    <property type="entry name" value="LRR_8"/>
    <property type="match status" value="1"/>
</dbReference>
<evidence type="ECO:0000256" key="17">
    <source>
        <dbReference type="ARBA" id="ARBA00022989"/>
    </source>
</evidence>
<evidence type="ECO:0000256" key="25">
    <source>
        <dbReference type="ARBA" id="ARBA00072040"/>
    </source>
</evidence>
<evidence type="ECO:0000256" key="14">
    <source>
        <dbReference type="ARBA" id="ARBA00022741"/>
    </source>
</evidence>
<dbReference type="Proteomes" id="UP000823388">
    <property type="component" value="Chromosome 8N"/>
</dbReference>
<accession>A0A8T0PA57</accession>
<evidence type="ECO:0000259" key="28">
    <source>
        <dbReference type="PROSITE" id="PS50011"/>
    </source>
</evidence>
<keyword evidence="11 27" id="KW-0812">Transmembrane</keyword>
<keyword evidence="12" id="KW-0732">Signal</keyword>
<evidence type="ECO:0000256" key="22">
    <source>
        <dbReference type="ARBA" id="ARBA00048679"/>
    </source>
</evidence>
<feature type="transmembrane region" description="Helical" evidence="27">
    <location>
        <begin position="184"/>
        <end position="207"/>
    </location>
</feature>
<dbReference type="PROSITE" id="PS00108">
    <property type="entry name" value="PROTEIN_KINASE_ST"/>
    <property type="match status" value="1"/>
</dbReference>
<evidence type="ECO:0000256" key="10">
    <source>
        <dbReference type="ARBA" id="ARBA00022679"/>
    </source>
</evidence>
<keyword evidence="5" id="KW-1003">Cell membrane</keyword>
<dbReference type="GO" id="GO:0005789">
    <property type="term" value="C:endoplasmic reticulum membrane"/>
    <property type="evidence" value="ECO:0007669"/>
    <property type="project" value="UniProtKB-SubCell"/>
</dbReference>
<keyword evidence="17 27" id="KW-1133">Transmembrane helix</keyword>
<evidence type="ECO:0000256" key="20">
    <source>
        <dbReference type="ARBA" id="ARBA00023180"/>
    </source>
</evidence>
<dbReference type="Pfam" id="PF00069">
    <property type="entry name" value="Pkinase"/>
    <property type="match status" value="1"/>
</dbReference>
<dbReference type="GO" id="GO:0005886">
    <property type="term" value="C:plasma membrane"/>
    <property type="evidence" value="ECO:0007669"/>
    <property type="project" value="UniProtKB-SubCell"/>
</dbReference>
<dbReference type="InterPro" id="IPR011009">
    <property type="entry name" value="Kinase-like_dom_sf"/>
</dbReference>
<dbReference type="EMBL" id="CM029052">
    <property type="protein sequence ID" value="KAG2556126.1"/>
    <property type="molecule type" value="Genomic_DNA"/>
</dbReference>
<dbReference type="FunFam" id="3.30.200.20:FF:000432">
    <property type="entry name" value="LRR receptor-like serine/threonine-protein kinase EFR"/>
    <property type="match status" value="1"/>
</dbReference>
<comment type="catalytic activity">
    <reaction evidence="22">
        <text>L-seryl-[protein] + ATP = O-phospho-L-seryl-[protein] + ADP + H(+)</text>
        <dbReference type="Rhea" id="RHEA:17989"/>
        <dbReference type="Rhea" id="RHEA-COMP:9863"/>
        <dbReference type="Rhea" id="RHEA-COMP:11604"/>
        <dbReference type="ChEBI" id="CHEBI:15378"/>
        <dbReference type="ChEBI" id="CHEBI:29999"/>
        <dbReference type="ChEBI" id="CHEBI:30616"/>
        <dbReference type="ChEBI" id="CHEBI:83421"/>
        <dbReference type="ChEBI" id="CHEBI:456216"/>
        <dbReference type="EC" id="2.7.11.1"/>
    </reaction>
</comment>
<dbReference type="InterPro" id="IPR017441">
    <property type="entry name" value="Protein_kinase_ATP_BS"/>
</dbReference>
<keyword evidence="15" id="KW-0418">Kinase</keyword>
<dbReference type="PROSITE" id="PS50011">
    <property type="entry name" value="PROTEIN_KINASE_DOM"/>
    <property type="match status" value="1"/>
</dbReference>
<evidence type="ECO:0000256" key="26">
    <source>
        <dbReference type="PROSITE-ProRule" id="PRU10141"/>
    </source>
</evidence>
<dbReference type="GO" id="GO:0005524">
    <property type="term" value="F:ATP binding"/>
    <property type="evidence" value="ECO:0007669"/>
    <property type="project" value="UniProtKB-UniRule"/>
</dbReference>
<dbReference type="Gene3D" id="3.80.10.10">
    <property type="entry name" value="Ribonuclease Inhibitor"/>
    <property type="match status" value="1"/>
</dbReference>